<accession>A0A2T9ZAX3</accession>
<keyword evidence="8" id="KW-1185">Reference proteome</keyword>
<proteinExistence type="predicted"/>
<feature type="domain" description="Pacifastin" evidence="6">
    <location>
        <begin position="69"/>
        <end position="92"/>
    </location>
</feature>
<dbReference type="Proteomes" id="UP000245609">
    <property type="component" value="Unassembled WGS sequence"/>
</dbReference>
<feature type="chain" id="PRO_5015694436" description="Pacifastin domain-containing protein" evidence="5">
    <location>
        <begin position="23"/>
        <end position="99"/>
    </location>
</feature>
<evidence type="ECO:0000313" key="8">
    <source>
        <dbReference type="Proteomes" id="UP000245609"/>
    </source>
</evidence>
<keyword evidence="5" id="KW-0732">Signal</keyword>
<dbReference type="Pfam" id="PF05375">
    <property type="entry name" value="Pacifastin_I"/>
    <property type="match status" value="1"/>
</dbReference>
<name>A0A2T9ZAX3_9FUNG</name>
<keyword evidence="3" id="KW-1015">Disulfide bond</keyword>
<dbReference type="OrthoDB" id="5517925at2759"/>
<comment type="subcellular location">
    <subcellularLocation>
        <location evidence="1">Secreted</location>
    </subcellularLocation>
</comment>
<evidence type="ECO:0000259" key="6">
    <source>
        <dbReference type="Pfam" id="PF05375"/>
    </source>
</evidence>
<evidence type="ECO:0000256" key="2">
    <source>
        <dbReference type="ARBA" id="ARBA00022525"/>
    </source>
</evidence>
<dbReference type="EMBL" id="MBFS01000833">
    <property type="protein sequence ID" value="PVV01746.1"/>
    <property type="molecule type" value="Genomic_DNA"/>
</dbReference>
<organism evidence="7 8">
    <name type="scientific">Smittium megazygosporum</name>
    <dbReference type="NCBI Taxonomy" id="133381"/>
    <lineage>
        <taxon>Eukaryota</taxon>
        <taxon>Fungi</taxon>
        <taxon>Fungi incertae sedis</taxon>
        <taxon>Zoopagomycota</taxon>
        <taxon>Kickxellomycotina</taxon>
        <taxon>Harpellomycetes</taxon>
        <taxon>Harpellales</taxon>
        <taxon>Legeriomycetaceae</taxon>
        <taxon>Smittium</taxon>
    </lineage>
</organism>
<dbReference type="InterPro" id="IPR036201">
    <property type="entry name" value="Pacifastin_dom_sf"/>
</dbReference>
<evidence type="ECO:0000313" key="7">
    <source>
        <dbReference type="EMBL" id="PVV01746.1"/>
    </source>
</evidence>
<evidence type="ECO:0000256" key="3">
    <source>
        <dbReference type="ARBA" id="ARBA00023157"/>
    </source>
</evidence>
<dbReference type="GO" id="GO:0005576">
    <property type="term" value="C:extracellular region"/>
    <property type="evidence" value="ECO:0007669"/>
    <property type="project" value="UniProtKB-SubCell"/>
</dbReference>
<feature type="signal peptide" evidence="5">
    <location>
        <begin position="1"/>
        <end position="22"/>
    </location>
</feature>
<evidence type="ECO:0000256" key="1">
    <source>
        <dbReference type="ARBA" id="ARBA00004613"/>
    </source>
</evidence>
<dbReference type="InterPro" id="IPR008037">
    <property type="entry name" value="Pacifastin_dom"/>
</dbReference>
<comment type="caution">
    <text evidence="7">The sequence shown here is derived from an EMBL/GenBank/DDBJ whole genome shotgun (WGS) entry which is preliminary data.</text>
</comment>
<protein>
    <recommendedName>
        <fullName evidence="6">Pacifastin domain-containing protein</fullName>
    </recommendedName>
</protein>
<dbReference type="GO" id="GO:0030414">
    <property type="term" value="F:peptidase inhibitor activity"/>
    <property type="evidence" value="ECO:0007669"/>
    <property type="project" value="InterPro"/>
</dbReference>
<dbReference type="SUPFAM" id="SSF57283">
    <property type="entry name" value="PMP inhibitors"/>
    <property type="match status" value="1"/>
</dbReference>
<sequence length="99" mass="10988">MKFPNSLFLCLVLALVSISVSAASISERDNFKRQDDSSPDSPEPDTKEYKDCVAKHGGKRTWPHPDHPCNSCWCSPAGSVACTKMFCYHMPLDQLPKAD</sequence>
<keyword evidence="2" id="KW-0964">Secreted</keyword>
<reference evidence="7 8" key="1">
    <citation type="journal article" date="2018" name="MBio">
        <title>Comparative Genomics Reveals the Core Gene Toolbox for the Fungus-Insect Symbiosis.</title>
        <authorList>
            <person name="Wang Y."/>
            <person name="Stata M."/>
            <person name="Wang W."/>
            <person name="Stajich J.E."/>
            <person name="White M.M."/>
            <person name="Moncalvo J.M."/>
        </authorList>
    </citation>
    <scope>NUCLEOTIDE SEQUENCE [LARGE SCALE GENOMIC DNA]</scope>
    <source>
        <strain evidence="7 8">SC-DP-2</strain>
    </source>
</reference>
<feature type="region of interest" description="Disordered" evidence="4">
    <location>
        <begin position="28"/>
        <end position="50"/>
    </location>
</feature>
<evidence type="ECO:0000256" key="4">
    <source>
        <dbReference type="SAM" id="MobiDB-lite"/>
    </source>
</evidence>
<evidence type="ECO:0000256" key="5">
    <source>
        <dbReference type="SAM" id="SignalP"/>
    </source>
</evidence>
<gene>
    <name evidence="7" type="ORF">BB560_003823</name>
</gene>
<dbReference type="AlphaFoldDB" id="A0A2T9ZAX3"/>